<keyword evidence="2" id="KW-0472">Membrane</keyword>
<protein>
    <recommendedName>
        <fullName evidence="5">DUF4407 domain-containing protein</fullName>
    </recommendedName>
</protein>
<organism evidence="3 4">
    <name type="scientific">Actinoplanes digitatis</name>
    <dbReference type="NCBI Taxonomy" id="1868"/>
    <lineage>
        <taxon>Bacteria</taxon>
        <taxon>Bacillati</taxon>
        <taxon>Actinomycetota</taxon>
        <taxon>Actinomycetes</taxon>
        <taxon>Micromonosporales</taxon>
        <taxon>Micromonosporaceae</taxon>
        <taxon>Actinoplanes</taxon>
    </lineage>
</organism>
<feature type="region of interest" description="Disordered" evidence="1">
    <location>
        <begin position="388"/>
        <end position="411"/>
    </location>
</feature>
<evidence type="ECO:0000313" key="3">
    <source>
        <dbReference type="EMBL" id="MBB4761355.1"/>
    </source>
</evidence>
<dbReference type="InterPro" id="IPR025519">
    <property type="entry name" value="DUF4407"/>
</dbReference>
<sequence>MAARTHKDRTPPRRGLLIWLSGADPDTLSRSPREKRKFSGLGGIVLTTACMAGLSAGFALHTGVRAPLLASAVIALLWALAIANLDRWLVAAAGRRERWWENLATLVPRILLALVIGAVVSTPLVLWIFQQEIQAQLTVTRQVERNVYEQKLKTDARFAVIPGLQAEVTRLQQVAAGSLIEDLVGKDAAVVRDQAEYDKLDKRYSDARAAAIAEFDGTDGTGQRGGGPAYKTKLKAAAELRDQRDSAKERLDRSKNEALERQKSTSSKEQATAQGDLATKESELARLKSLKQAEEDRYLIDSGNDRGLLAQLEALSQITDSNATLKTAYLTLLLFITAIEILPVLTKFLLNIGPATAYDEILATAEKSDVQAARARIEFEREQERQDLKAQAARQEEIRKETAGRETHVQTEIRKRELDRWRSDELHRLNGGEEPATRRTLRFPGPRRAKADRSGYQDWPADESTTRAAGAETHLALPENEGDGEGTVPRWRFK</sequence>
<gene>
    <name evidence="3" type="ORF">BJ971_001911</name>
</gene>
<evidence type="ECO:0000313" key="4">
    <source>
        <dbReference type="Proteomes" id="UP000578112"/>
    </source>
</evidence>
<feature type="transmembrane region" description="Helical" evidence="2">
    <location>
        <begin position="38"/>
        <end position="60"/>
    </location>
</feature>
<dbReference type="Proteomes" id="UP000578112">
    <property type="component" value="Unassembled WGS sequence"/>
</dbReference>
<feature type="compositionally biased region" description="Basic residues" evidence="1">
    <location>
        <begin position="439"/>
        <end position="448"/>
    </location>
</feature>
<feature type="compositionally biased region" description="Basic and acidic residues" evidence="1">
    <location>
        <begin position="428"/>
        <end position="437"/>
    </location>
</feature>
<feature type="compositionally biased region" description="Basic and acidic residues" evidence="1">
    <location>
        <begin position="241"/>
        <end position="263"/>
    </location>
</feature>
<name>A0A7W7HV60_9ACTN</name>
<feature type="region of interest" description="Disordered" evidence="1">
    <location>
        <begin position="241"/>
        <end position="278"/>
    </location>
</feature>
<keyword evidence="4" id="KW-1185">Reference proteome</keyword>
<dbReference type="RefSeq" id="WP_184991719.1">
    <property type="nucleotide sequence ID" value="NZ_BOMK01000030.1"/>
</dbReference>
<reference evidence="3 4" key="1">
    <citation type="submission" date="2020-08" db="EMBL/GenBank/DDBJ databases">
        <title>Sequencing the genomes of 1000 actinobacteria strains.</title>
        <authorList>
            <person name="Klenk H.-P."/>
        </authorList>
    </citation>
    <scope>NUCLEOTIDE SEQUENCE [LARGE SCALE GENOMIC DNA]</scope>
    <source>
        <strain evidence="3 4">DSM 43149</strain>
    </source>
</reference>
<evidence type="ECO:0000256" key="2">
    <source>
        <dbReference type="SAM" id="Phobius"/>
    </source>
</evidence>
<proteinExistence type="predicted"/>
<dbReference type="EMBL" id="JACHNH010000001">
    <property type="protein sequence ID" value="MBB4761355.1"/>
    <property type="molecule type" value="Genomic_DNA"/>
</dbReference>
<feature type="compositionally biased region" description="Polar residues" evidence="1">
    <location>
        <begin position="264"/>
        <end position="273"/>
    </location>
</feature>
<feature type="transmembrane region" description="Helical" evidence="2">
    <location>
        <begin position="106"/>
        <end position="129"/>
    </location>
</feature>
<dbReference type="AlphaFoldDB" id="A0A7W7HV60"/>
<comment type="caution">
    <text evidence="3">The sequence shown here is derived from an EMBL/GenBank/DDBJ whole genome shotgun (WGS) entry which is preliminary data.</text>
</comment>
<feature type="transmembrane region" description="Helical" evidence="2">
    <location>
        <begin position="66"/>
        <end position="85"/>
    </location>
</feature>
<keyword evidence="2" id="KW-1133">Transmembrane helix</keyword>
<keyword evidence="2" id="KW-0812">Transmembrane</keyword>
<evidence type="ECO:0000256" key="1">
    <source>
        <dbReference type="SAM" id="MobiDB-lite"/>
    </source>
</evidence>
<evidence type="ECO:0008006" key="5">
    <source>
        <dbReference type="Google" id="ProtNLM"/>
    </source>
</evidence>
<accession>A0A7W7HV60</accession>
<feature type="region of interest" description="Disordered" evidence="1">
    <location>
        <begin position="428"/>
        <end position="494"/>
    </location>
</feature>
<dbReference type="Pfam" id="PF14362">
    <property type="entry name" value="DUF4407"/>
    <property type="match status" value="1"/>
</dbReference>